<keyword evidence="1" id="KW-0732">Signal</keyword>
<evidence type="ECO:0008006" key="4">
    <source>
        <dbReference type="Google" id="ProtNLM"/>
    </source>
</evidence>
<feature type="signal peptide" evidence="1">
    <location>
        <begin position="1"/>
        <end position="16"/>
    </location>
</feature>
<gene>
    <name evidence="2" type="ORF">TCAL_07350</name>
</gene>
<dbReference type="Proteomes" id="UP000318571">
    <property type="component" value="Chromosome 9"/>
</dbReference>
<organism evidence="2 3">
    <name type="scientific">Tigriopus californicus</name>
    <name type="common">Marine copepod</name>
    <dbReference type="NCBI Taxonomy" id="6832"/>
    <lineage>
        <taxon>Eukaryota</taxon>
        <taxon>Metazoa</taxon>
        <taxon>Ecdysozoa</taxon>
        <taxon>Arthropoda</taxon>
        <taxon>Crustacea</taxon>
        <taxon>Multicrustacea</taxon>
        <taxon>Hexanauplia</taxon>
        <taxon>Copepoda</taxon>
        <taxon>Harpacticoida</taxon>
        <taxon>Harpacticidae</taxon>
        <taxon>Tigriopus</taxon>
    </lineage>
</organism>
<keyword evidence="3" id="KW-1185">Reference proteome</keyword>
<dbReference type="EMBL" id="VCGU01000009">
    <property type="protein sequence ID" value="TRY70132.1"/>
    <property type="molecule type" value="Genomic_DNA"/>
</dbReference>
<proteinExistence type="predicted"/>
<reference evidence="2 3" key="1">
    <citation type="journal article" date="2018" name="Nat. Ecol. Evol.">
        <title>Genomic signatures of mitonuclear coevolution across populations of Tigriopus californicus.</title>
        <authorList>
            <person name="Barreto F.S."/>
            <person name="Watson E.T."/>
            <person name="Lima T.G."/>
            <person name="Willett C.S."/>
            <person name="Edmands S."/>
            <person name="Li W."/>
            <person name="Burton R.S."/>
        </authorList>
    </citation>
    <scope>NUCLEOTIDE SEQUENCE [LARGE SCALE GENOMIC DNA]</scope>
    <source>
        <strain evidence="2 3">San Diego</strain>
    </source>
</reference>
<name>A0A553NXH5_TIGCA</name>
<evidence type="ECO:0000256" key="1">
    <source>
        <dbReference type="SAM" id="SignalP"/>
    </source>
</evidence>
<comment type="caution">
    <text evidence="2">The sequence shown here is derived from an EMBL/GenBank/DDBJ whole genome shotgun (WGS) entry which is preliminary data.</text>
</comment>
<dbReference type="AlphaFoldDB" id="A0A553NXH5"/>
<protein>
    <recommendedName>
        <fullName evidence="4">SCP domain-containing protein</fullName>
    </recommendedName>
</protein>
<sequence length="133" mass="15095">MIRVLTWILYVGIVSGLSNQNILRYDNDVNIGLLANLHHAQEDSNGNIVCGNINTDVIQQILAAKWAADVINNKSLPYELHLVYTTVHKALVKKSILQNSRSHPDCDRQLRRVDDQDGGHLKVKLQVQEFTLW</sequence>
<feature type="chain" id="PRO_5021733345" description="SCP domain-containing protein" evidence="1">
    <location>
        <begin position="17"/>
        <end position="133"/>
    </location>
</feature>
<evidence type="ECO:0000313" key="2">
    <source>
        <dbReference type="EMBL" id="TRY70132.1"/>
    </source>
</evidence>
<evidence type="ECO:0000313" key="3">
    <source>
        <dbReference type="Proteomes" id="UP000318571"/>
    </source>
</evidence>
<accession>A0A553NXH5</accession>
<dbReference type="Gene3D" id="3.40.50.2300">
    <property type="match status" value="1"/>
</dbReference>